<sequence length="304" mass="31737">MNGWPCLLPGRTGRHLKAATVTLFLALTLAACGGSGGHDISNAVGDAKGFGPTQLYDPDTNPGGHVLKEGDTGIIFLQQRAAASPAALRIWFDVANASTYGLEMEEEDLALLSRVHVTDADGRSMVAVDPAHRMASADLSPGRYALHLTGASNGNAESVPLFVRFEAQQVAAPGSASKAGFVEVLSTVFAKSCIACDLRGAHLALLLLYDADLSLAYLNGANLSQANLVRANLKNTTLSSANLEGANLENANLELASLRGANLRKANLRGANLRSVDLSEAQLEGATWVDGRICASSSPLGQCR</sequence>
<dbReference type="EMBL" id="JBEPSH010000007">
    <property type="protein sequence ID" value="MET4578584.1"/>
    <property type="molecule type" value="Genomic_DNA"/>
</dbReference>
<evidence type="ECO:0000313" key="2">
    <source>
        <dbReference type="EMBL" id="MET4578584.1"/>
    </source>
</evidence>
<organism evidence="2 3">
    <name type="scientific">Ottowia thiooxydans</name>
    <dbReference type="NCBI Taxonomy" id="219182"/>
    <lineage>
        <taxon>Bacteria</taxon>
        <taxon>Pseudomonadati</taxon>
        <taxon>Pseudomonadota</taxon>
        <taxon>Betaproteobacteria</taxon>
        <taxon>Burkholderiales</taxon>
        <taxon>Comamonadaceae</taxon>
        <taxon>Ottowia</taxon>
    </lineage>
</organism>
<keyword evidence="1" id="KW-0677">Repeat</keyword>
<protein>
    <recommendedName>
        <fullName evidence="4">Pentapeptide repeat-containing protein</fullName>
    </recommendedName>
</protein>
<proteinExistence type="predicted"/>
<dbReference type="RefSeq" id="WP_354445950.1">
    <property type="nucleotide sequence ID" value="NZ_JBEPSH010000007.1"/>
</dbReference>
<dbReference type="Gene3D" id="2.160.20.80">
    <property type="entry name" value="E3 ubiquitin-protein ligase SopA"/>
    <property type="match status" value="1"/>
</dbReference>
<evidence type="ECO:0000256" key="1">
    <source>
        <dbReference type="ARBA" id="ARBA00022737"/>
    </source>
</evidence>
<name>A0ABV2QC18_9BURK</name>
<dbReference type="Proteomes" id="UP001549320">
    <property type="component" value="Unassembled WGS sequence"/>
</dbReference>
<dbReference type="PANTHER" id="PTHR47485">
    <property type="entry name" value="THYLAKOID LUMENAL 17.4 KDA PROTEIN, CHLOROPLASTIC"/>
    <property type="match status" value="1"/>
</dbReference>
<accession>A0ABV2QC18</accession>
<dbReference type="InterPro" id="IPR001646">
    <property type="entry name" value="5peptide_repeat"/>
</dbReference>
<keyword evidence="3" id="KW-1185">Reference proteome</keyword>
<evidence type="ECO:0008006" key="4">
    <source>
        <dbReference type="Google" id="ProtNLM"/>
    </source>
</evidence>
<dbReference type="PANTHER" id="PTHR47485:SF1">
    <property type="entry name" value="THYLAKOID LUMENAL 17.4 KDA PROTEIN, CHLOROPLASTIC"/>
    <property type="match status" value="1"/>
</dbReference>
<comment type="caution">
    <text evidence="2">The sequence shown here is derived from an EMBL/GenBank/DDBJ whole genome shotgun (WGS) entry which is preliminary data.</text>
</comment>
<reference evidence="2 3" key="1">
    <citation type="submission" date="2024-06" db="EMBL/GenBank/DDBJ databases">
        <title>Sorghum-associated microbial communities from plants grown in Nebraska, USA.</title>
        <authorList>
            <person name="Schachtman D."/>
        </authorList>
    </citation>
    <scope>NUCLEOTIDE SEQUENCE [LARGE SCALE GENOMIC DNA]</scope>
    <source>
        <strain evidence="2 3">2709</strain>
    </source>
</reference>
<dbReference type="SUPFAM" id="SSF141571">
    <property type="entry name" value="Pentapeptide repeat-like"/>
    <property type="match status" value="1"/>
</dbReference>
<dbReference type="Pfam" id="PF00805">
    <property type="entry name" value="Pentapeptide"/>
    <property type="match status" value="1"/>
</dbReference>
<gene>
    <name evidence="2" type="ORF">ABIE13_003700</name>
</gene>
<evidence type="ECO:0000313" key="3">
    <source>
        <dbReference type="Proteomes" id="UP001549320"/>
    </source>
</evidence>